<name>A0ABQ4KL08_9BACI</name>
<dbReference type="InterPro" id="IPR001444">
    <property type="entry name" value="Flag_bb_rod_N"/>
</dbReference>
<dbReference type="InterPro" id="IPR006299">
    <property type="entry name" value="FlgC"/>
</dbReference>
<dbReference type="RefSeq" id="WP_158323400.1">
    <property type="nucleotide sequence ID" value="NZ_BORB01000015.1"/>
</dbReference>
<evidence type="ECO:0000313" key="9">
    <source>
        <dbReference type="EMBL" id="GIN57834.1"/>
    </source>
</evidence>
<gene>
    <name evidence="9" type="primary">flgC</name>
    <name evidence="9" type="ORF">J8TS2_21530</name>
</gene>
<evidence type="ECO:0000313" key="10">
    <source>
        <dbReference type="Proteomes" id="UP000679950"/>
    </source>
</evidence>
<sequence length="150" mass="16839">MSVFQNMGITSSALTTQRLRMDTIASNMANIDTTRGQYINGEWRPYTRKMVVMQPQTSSFSSHLNIALGEQAQQLNGVKATKIIEDDSPYRLEYNPDHPDANQDGYVQLPNVDPLKEMVDLISATRSYEANVTVFDASKSMYLKALQIGK</sequence>
<keyword evidence="9" id="KW-0966">Cell projection</keyword>
<feature type="domain" description="Flagellar basal body rod protein N-terminal" evidence="7">
    <location>
        <begin position="11"/>
        <end position="35"/>
    </location>
</feature>
<evidence type="ECO:0000256" key="4">
    <source>
        <dbReference type="ARBA" id="ARBA00023143"/>
    </source>
</evidence>
<dbReference type="PROSITE" id="PS00588">
    <property type="entry name" value="FLAGELLA_BB_ROD"/>
    <property type="match status" value="1"/>
</dbReference>
<evidence type="ECO:0000259" key="8">
    <source>
        <dbReference type="Pfam" id="PF06429"/>
    </source>
</evidence>
<accession>A0ABQ4KL08</accession>
<dbReference type="Pfam" id="PF00460">
    <property type="entry name" value="Flg_bb_rod"/>
    <property type="match status" value="1"/>
</dbReference>
<protein>
    <recommendedName>
        <fullName evidence="3 6">Flagellar basal-body rod protein FlgC</fullName>
    </recommendedName>
</protein>
<dbReference type="PANTHER" id="PTHR30435">
    <property type="entry name" value="FLAGELLAR PROTEIN"/>
    <property type="match status" value="1"/>
</dbReference>
<comment type="subcellular location">
    <subcellularLocation>
        <location evidence="1 6">Bacterial flagellum basal body</location>
    </subcellularLocation>
</comment>
<dbReference type="Pfam" id="PF06429">
    <property type="entry name" value="Flg_bbr_C"/>
    <property type="match status" value="1"/>
</dbReference>
<comment type="similarity">
    <text evidence="2">Belongs to the flagella basal body rod proteins family.</text>
</comment>
<dbReference type="EMBL" id="BORB01000015">
    <property type="protein sequence ID" value="GIN57834.1"/>
    <property type="molecule type" value="Genomic_DNA"/>
</dbReference>
<dbReference type="PANTHER" id="PTHR30435:SF2">
    <property type="entry name" value="FLAGELLAR BASAL-BODY ROD PROTEIN FLGC"/>
    <property type="match status" value="1"/>
</dbReference>
<keyword evidence="9" id="KW-0282">Flagellum</keyword>
<evidence type="ECO:0000259" key="7">
    <source>
        <dbReference type="Pfam" id="PF00460"/>
    </source>
</evidence>
<feature type="domain" description="Flagellar basal-body/hook protein C-terminal" evidence="8">
    <location>
        <begin position="103"/>
        <end position="148"/>
    </location>
</feature>
<evidence type="ECO:0000256" key="2">
    <source>
        <dbReference type="ARBA" id="ARBA00009677"/>
    </source>
</evidence>
<dbReference type="NCBIfam" id="TIGR01395">
    <property type="entry name" value="FlgC"/>
    <property type="match status" value="1"/>
</dbReference>
<evidence type="ECO:0000256" key="1">
    <source>
        <dbReference type="ARBA" id="ARBA00004117"/>
    </source>
</evidence>
<evidence type="ECO:0000256" key="3">
    <source>
        <dbReference type="ARBA" id="ARBA00017941"/>
    </source>
</evidence>
<keyword evidence="10" id="KW-1185">Reference proteome</keyword>
<keyword evidence="9" id="KW-0969">Cilium</keyword>
<comment type="caution">
    <text evidence="9">The sequence shown here is derived from an EMBL/GenBank/DDBJ whole genome shotgun (WGS) entry which is preliminary data.</text>
</comment>
<evidence type="ECO:0000256" key="6">
    <source>
        <dbReference type="RuleBase" id="RU362062"/>
    </source>
</evidence>
<evidence type="ECO:0000256" key="5">
    <source>
        <dbReference type="ARBA" id="ARBA00025933"/>
    </source>
</evidence>
<dbReference type="InterPro" id="IPR019776">
    <property type="entry name" value="Flagellar_basal_body_rod_CS"/>
</dbReference>
<reference evidence="9 10" key="1">
    <citation type="submission" date="2021-03" db="EMBL/GenBank/DDBJ databases">
        <title>Antimicrobial resistance genes in bacteria isolated from Japanese honey, and their potential for conferring macrolide and lincosamide resistance in the American foulbrood pathogen Paenibacillus larvae.</title>
        <authorList>
            <person name="Okamoto M."/>
            <person name="Kumagai M."/>
            <person name="Kanamori H."/>
            <person name="Takamatsu D."/>
        </authorList>
    </citation>
    <scope>NUCLEOTIDE SEQUENCE [LARGE SCALE GENOMIC DNA]</scope>
    <source>
        <strain evidence="9 10">J8TS2</strain>
    </source>
</reference>
<dbReference type="InterPro" id="IPR010930">
    <property type="entry name" value="Flg_bb/hook_C_dom"/>
</dbReference>
<keyword evidence="4 6" id="KW-0975">Bacterial flagellum</keyword>
<dbReference type="Proteomes" id="UP000679950">
    <property type="component" value="Unassembled WGS sequence"/>
</dbReference>
<comment type="subunit">
    <text evidence="5 6">The basal body constitutes a major portion of the flagellar organelle and consists of four rings (L,P,S, and M) mounted on a central rod. The rod consists of about 26 subunits of FlgG in the distal portion, and FlgB, FlgC and FlgF are thought to build up the proximal portion of the rod with about 6 subunits each.</text>
</comment>
<organism evidence="9 10">
    <name type="scientific">Lederbergia ruris</name>
    <dbReference type="NCBI Taxonomy" id="217495"/>
    <lineage>
        <taxon>Bacteria</taxon>
        <taxon>Bacillati</taxon>
        <taxon>Bacillota</taxon>
        <taxon>Bacilli</taxon>
        <taxon>Bacillales</taxon>
        <taxon>Bacillaceae</taxon>
        <taxon>Lederbergia</taxon>
    </lineage>
</organism>
<proteinExistence type="inferred from homology"/>